<reference evidence="2" key="1">
    <citation type="journal article" date="2023" name="Mol. Phylogenet. Evol.">
        <title>Genome-scale phylogeny and comparative genomics of the fungal order Sordariales.</title>
        <authorList>
            <person name="Hensen N."/>
            <person name="Bonometti L."/>
            <person name="Westerberg I."/>
            <person name="Brannstrom I.O."/>
            <person name="Guillou S."/>
            <person name="Cros-Aarteil S."/>
            <person name="Calhoun S."/>
            <person name="Haridas S."/>
            <person name="Kuo A."/>
            <person name="Mondo S."/>
            <person name="Pangilinan J."/>
            <person name="Riley R."/>
            <person name="LaButti K."/>
            <person name="Andreopoulos B."/>
            <person name="Lipzen A."/>
            <person name="Chen C."/>
            <person name="Yan M."/>
            <person name="Daum C."/>
            <person name="Ng V."/>
            <person name="Clum A."/>
            <person name="Steindorff A."/>
            <person name="Ohm R.A."/>
            <person name="Martin F."/>
            <person name="Silar P."/>
            <person name="Natvig D.O."/>
            <person name="Lalanne C."/>
            <person name="Gautier V."/>
            <person name="Ament-Velasquez S.L."/>
            <person name="Kruys A."/>
            <person name="Hutchinson M.I."/>
            <person name="Powell A.J."/>
            <person name="Barry K."/>
            <person name="Miller A.N."/>
            <person name="Grigoriev I.V."/>
            <person name="Debuchy R."/>
            <person name="Gladieux P."/>
            <person name="Hiltunen Thoren M."/>
            <person name="Johannesson H."/>
        </authorList>
    </citation>
    <scope>NUCLEOTIDE SEQUENCE</scope>
    <source>
        <strain evidence="2">CBS 958.72</strain>
    </source>
</reference>
<evidence type="ECO:0000313" key="3">
    <source>
        <dbReference type="Proteomes" id="UP001287356"/>
    </source>
</evidence>
<organism evidence="2 3">
    <name type="scientific">Lasiosphaeria ovina</name>
    <dbReference type="NCBI Taxonomy" id="92902"/>
    <lineage>
        <taxon>Eukaryota</taxon>
        <taxon>Fungi</taxon>
        <taxon>Dikarya</taxon>
        <taxon>Ascomycota</taxon>
        <taxon>Pezizomycotina</taxon>
        <taxon>Sordariomycetes</taxon>
        <taxon>Sordariomycetidae</taxon>
        <taxon>Sordariales</taxon>
        <taxon>Lasiosphaeriaceae</taxon>
        <taxon>Lasiosphaeria</taxon>
    </lineage>
</organism>
<gene>
    <name evidence="2" type="ORF">B0T24DRAFT_215209</name>
</gene>
<dbReference type="AlphaFoldDB" id="A0AAE0KG52"/>
<proteinExistence type="predicted"/>
<dbReference type="Proteomes" id="UP001287356">
    <property type="component" value="Unassembled WGS sequence"/>
</dbReference>
<keyword evidence="3" id="KW-1185">Reference proteome</keyword>
<evidence type="ECO:0000256" key="1">
    <source>
        <dbReference type="SAM" id="MobiDB-lite"/>
    </source>
</evidence>
<evidence type="ECO:0000313" key="2">
    <source>
        <dbReference type="EMBL" id="KAK3376089.1"/>
    </source>
</evidence>
<evidence type="ECO:0008006" key="4">
    <source>
        <dbReference type="Google" id="ProtNLM"/>
    </source>
</evidence>
<comment type="caution">
    <text evidence="2">The sequence shown here is derived from an EMBL/GenBank/DDBJ whole genome shotgun (WGS) entry which is preliminary data.</text>
</comment>
<feature type="compositionally biased region" description="Basic residues" evidence="1">
    <location>
        <begin position="77"/>
        <end position="88"/>
    </location>
</feature>
<dbReference type="EMBL" id="JAULSN010000003">
    <property type="protein sequence ID" value="KAK3376089.1"/>
    <property type="molecule type" value="Genomic_DNA"/>
</dbReference>
<protein>
    <recommendedName>
        <fullName evidence="4">AA1-like domain-containing protein</fullName>
    </recommendedName>
</protein>
<sequence length="225" mass="24543">MAHPSLPELRTTKEEGNFRMPRFVSDYQAVICKSFLWSAMLRPGSRNRQGHIAGIRLPGRASARFLEHHITSDLGKGTRKTKHPRTRPVKTMMRPPTAPMLTVPFLLAVHLASAQQAPNSTSSCAEESATQPSWNIADWTADFSDVENTGGSVIFELRNNAANYTTLCFQRGALSQCFWVAGTDSDAAETYFAFNPATDRLGINQTWVCPGAAAAAAADGSDPTR</sequence>
<feature type="region of interest" description="Disordered" evidence="1">
    <location>
        <begin position="74"/>
        <end position="94"/>
    </location>
</feature>
<reference evidence="2" key="2">
    <citation type="submission" date="2023-06" db="EMBL/GenBank/DDBJ databases">
        <authorList>
            <consortium name="Lawrence Berkeley National Laboratory"/>
            <person name="Haridas S."/>
            <person name="Hensen N."/>
            <person name="Bonometti L."/>
            <person name="Westerberg I."/>
            <person name="Brannstrom I.O."/>
            <person name="Guillou S."/>
            <person name="Cros-Aarteil S."/>
            <person name="Calhoun S."/>
            <person name="Kuo A."/>
            <person name="Mondo S."/>
            <person name="Pangilinan J."/>
            <person name="Riley R."/>
            <person name="Labutti K."/>
            <person name="Andreopoulos B."/>
            <person name="Lipzen A."/>
            <person name="Chen C."/>
            <person name="Yanf M."/>
            <person name="Daum C."/>
            <person name="Ng V."/>
            <person name="Clum A."/>
            <person name="Steindorff A."/>
            <person name="Ohm R."/>
            <person name="Martin F."/>
            <person name="Silar P."/>
            <person name="Natvig D."/>
            <person name="Lalanne C."/>
            <person name="Gautier V."/>
            <person name="Ament-Velasquez S.L."/>
            <person name="Kruys A."/>
            <person name="Hutchinson M.I."/>
            <person name="Powell A.J."/>
            <person name="Barry K."/>
            <person name="Miller A.N."/>
            <person name="Grigoriev I.V."/>
            <person name="Debuchy R."/>
            <person name="Gladieux P."/>
            <person name="Thoren M.H."/>
            <person name="Johannesson H."/>
        </authorList>
    </citation>
    <scope>NUCLEOTIDE SEQUENCE</scope>
    <source>
        <strain evidence="2">CBS 958.72</strain>
    </source>
</reference>
<name>A0AAE0KG52_9PEZI</name>
<accession>A0AAE0KG52</accession>